<name>A0A6J7QXY7_9ZZZZ</name>
<evidence type="ECO:0000313" key="1">
    <source>
        <dbReference type="EMBL" id="CAB5021566.1"/>
    </source>
</evidence>
<dbReference type="AlphaFoldDB" id="A0A6J7QXY7"/>
<dbReference type="EMBL" id="CAFBPN010000042">
    <property type="protein sequence ID" value="CAB5021566.1"/>
    <property type="molecule type" value="Genomic_DNA"/>
</dbReference>
<organism evidence="1">
    <name type="scientific">freshwater metagenome</name>
    <dbReference type="NCBI Taxonomy" id="449393"/>
    <lineage>
        <taxon>unclassified sequences</taxon>
        <taxon>metagenomes</taxon>
        <taxon>ecological metagenomes</taxon>
    </lineage>
</organism>
<reference evidence="1" key="1">
    <citation type="submission" date="2020-05" db="EMBL/GenBank/DDBJ databases">
        <authorList>
            <person name="Chiriac C."/>
            <person name="Salcher M."/>
            <person name="Ghai R."/>
            <person name="Kavagutti S V."/>
        </authorList>
    </citation>
    <scope>NUCLEOTIDE SEQUENCE</scope>
</reference>
<protein>
    <submittedName>
        <fullName evidence="1">Unannotated protein</fullName>
    </submittedName>
</protein>
<gene>
    <name evidence="1" type="ORF">UFOPK4098_00901</name>
</gene>
<dbReference type="AntiFam" id="ANF00217">
    <property type="entry name" value="Shadow ORF (opposite uvrB)"/>
</dbReference>
<proteinExistence type="predicted"/>
<sequence length="166" mass="19359">MQVANAQTLLEQIFAEVFGHLLGERRDKNSVAALNAIVHHFYEVVNLTLRWLHNDLGVNQPSWSNNLLNNALRLGKFELARSCRHENTLMQSLHHLFESQWTVIDGRRQTKAMFYKIRFATQVAGKLPMQLRNCNVAFINDQQIVFWEIVEQGERWLPWLAAINVH</sequence>
<accession>A0A6J7QXY7</accession>